<proteinExistence type="predicted"/>
<evidence type="ECO:0000313" key="3">
    <source>
        <dbReference type="EMBL" id="POF34773.1"/>
    </source>
</evidence>
<dbReference type="Proteomes" id="UP000236959">
    <property type="component" value="Unassembled WGS sequence"/>
</dbReference>
<protein>
    <submittedName>
        <fullName evidence="3">PilZ domain-containing protein</fullName>
    </submittedName>
</protein>
<comment type="caution">
    <text evidence="3">The sequence shown here is derived from an EMBL/GenBank/DDBJ whole genome shotgun (WGS) entry which is preliminary data.</text>
</comment>
<dbReference type="EMBL" id="PPCN01000001">
    <property type="protein sequence ID" value="POF34773.1"/>
    <property type="molecule type" value="Genomic_DNA"/>
</dbReference>
<dbReference type="InterPro" id="IPR009875">
    <property type="entry name" value="PilZ_domain"/>
</dbReference>
<dbReference type="AlphaFoldDB" id="A0A2S3V4R4"/>
<evidence type="ECO:0000313" key="4">
    <source>
        <dbReference type="Proteomes" id="UP000236959"/>
    </source>
</evidence>
<name>A0A2S3V4R4_9HYPH</name>
<feature type="region of interest" description="Disordered" evidence="1">
    <location>
        <begin position="178"/>
        <end position="210"/>
    </location>
</feature>
<dbReference type="RefSeq" id="WP_103221292.1">
    <property type="nucleotide sequence ID" value="NZ_PPCN01000001.1"/>
</dbReference>
<evidence type="ECO:0000256" key="1">
    <source>
        <dbReference type="SAM" id="MobiDB-lite"/>
    </source>
</evidence>
<sequence length="210" mass="23471">MTGPDINIPERAVLHILVLDFDTLECEETSASGFSSRGCRVLTNAHKELGKTIGLRLAGFDQMIKGRVREILDSEILVSFEFANSTIVEKRRERRRKVAIPALVSGRGSQDGVRCEIVDASQSGCRLASRRLEKLPKNIQLQIPGLDMPVTGEIVWRSPEFAGVKLIWQFSNGQEFNQKRLRPPDLPEKTGMQEKRDASGFGVRRKSAPN</sequence>
<feature type="compositionally biased region" description="Basic and acidic residues" evidence="1">
    <location>
        <begin position="182"/>
        <end position="198"/>
    </location>
</feature>
<dbReference type="Gene3D" id="2.40.10.220">
    <property type="entry name" value="predicted glycosyltransferase like domains"/>
    <property type="match status" value="1"/>
</dbReference>
<dbReference type="OrthoDB" id="7678134at2"/>
<reference evidence="3 4" key="1">
    <citation type="submission" date="2018-01" db="EMBL/GenBank/DDBJ databases">
        <title>Genomic Encyclopedia of Archaeal and Bacterial Type Strains, Phase II (KMG-II): from individual species to whole genera.</title>
        <authorList>
            <person name="Goeker M."/>
        </authorList>
    </citation>
    <scope>NUCLEOTIDE SEQUENCE [LARGE SCALE GENOMIC DNA]</scope>
    <source>
        <strain evidence="3 4">DSM 17023</strain>
    </source>
</reference>
<feature type="domain" description="PilZ" evidence="2">
    <location>
        <begin position="89"/>
        <end position="166"/>
    </location>
</feature>
<dbReference type="Pfam" id="PF07238">
    <property type="entry name" value="PilZ"/>
    <property type="match status" value="1"/>
</dbReference>
<organism evidence="3 4">
    <name type="scientific">Roseibium marinum</name>
    <dbReference type="NCBI Taxonomy" id="281252"/>
    <lineage>
        <taxon>Bacteria</taxon>
        <taxon>Pseudomonadati</taxon>
        <taxon>Pseudomonadota</taxon>
        <taxon>Alphaproteobacteria</taxon>
        <taxon>Hyphomicrobiales</taxon>
        <taxon>Stappiaceae</taxon>
        <taxon>Roseibium</taxon>
    </lineage>
</organism>
<accession>A0A2S3V4R4</accession>
<keyword evidence="4" id="KW-1185">Reference proteome</keyword>
<dbReference type="SUPFAM" id="SSF141371">
    <property type="entry name" value="PilZ domain-like"/>
    <property type="match status" value="1"/>
</dbReference>
<dbReference type="GO" id="GO:0035438">
    <property type="term" value="F:cyclic-di-GMP binding"/>
    <property type="evidence" value="ECO:0007669"/>
    <property type="project" value="InterPro"/>
</dbReference>
<evidence type="ECO:0000259" key="2">
    <source>
        <dbReference type="Pfam" id="PF07238"/>
    </source>
</evidence>
<gene>
    <name evidence="3" type="ORF">CLV41_1011233</name>
</gene>